<sequence>RADGTYLGIDRTHAHMNTPATFMWARGLEDRSIEVTFATPDPTWNVATQLKEVSGKADTYTAPNLAYFIDSPIEFSAFDLREWTVTSMDRTAAIRLAIHHDGSTSETDAYTKMVQAVVLEQKAIFGKLPDYDYGVYTFIADYLPHVNGDGMEHRNSTILSSTGSLRRNPIGLLGTVSHEFFHCWNVERIRPATLEPFDLEGANMSSELWFAEGFTSYFDDLTMKRAGILSIHRYASGVGRNLNGVLNAPGRRFAGPADMSKNATFVDAGVSIDRRNFQNTHLSYYSYGAATGLGLDLTLRTRFLNLTLDDFMRAVWVKHGEKEIPYVNEDLQTVLGEITGDKGFARDFFVKHIFGN</sequence>
<dbReference type="InterPro" id="IPR027268">
    <property type="entry name" value="Peptidase_M4/M1_CTD_sf"/>
</dbReference>
<evidence type="ECO:0000259" key="2">
    <source>
        <dbReference type="Pfam" id="PF17899"/>
    </source>
</evidence>
<dbReference type="AlphaFoldDB" id="A0A382IRG1"/>
<organism evidence="3">
    <name type="scientific">marine metagenome</name>
    <dbReference type="NCBI Taxonomy" id="408172"/>
    <lineage>
        <taxon>unclassified sequences</taxon>
        <taxon>metagenomes</taxon>
        <taxon>ecological metagenomes</taxon>
    </lineage>
</organism>
<accession>A0A382IRG1</accession>
<dbReference type="Pfam" id="PF05299">
    <property type="entry name" value="Peptidase_M61"/>
    <property type="match status" value="1"/>
</dbReference>
<feature type="domain" description="Peptidase M61 N-terminal" evidence="2">
    <location>
        <begin position="3"/>
        <end position="76"/>
    </location>
</feature>
<gene>
    <name evidence="3" type="ORF">METZ01_LOCUS254713</name>
</gene>
<dbReference type="SUPFAM" id="SSF55486">
    <property type="entry name" value="Metalloproteases ('zincins'), catalytic domain"/>
    <property type="match status" value="1"/>
</dbReference>
<feature type="non-terminal residue" evidence="3">
    <location>
        <position position="1"/>
    </location>
</feature>
<dbReference type="InterPro" id="IPR007963">
    <property type="entry name" value="Peptidase_M61_catalytic"/>
</dbReference>
<dbReference type="InterPro" id="IPR040756">
    <property type="entry name" value="Peptidase_M61_N"/>
</dbReference>
<reference evidence="3" key="1">
    <citation type="submission" date="2018-05" db="EMBL/GenBank/DDBJ databases">
        <authorList>
            <person name="Lanie J.A."/>
            <person name="Ng W.-L."/>
            <person name="Kazmierczak K.M."/>
            <person name="Andrzejewski T.M."/>
            <person name="Davidsen T.M."/>
            <person name="Wayne K.J."/>
            <person name="Tettelin H."/>
            <person name="Glass J.I."/>
            <person name="Rusch D."/>
            <person name="Podicherti R."/>
            <person name="Tsui H.-C.T."/>
            <person name="Winkler M.E."/>
        </authorList>
    </citation>
    <scope>NUCLEOTIDE SEQUENCE</scope>
</reference>
<evidence type="ECO:0000259" key="1">
    <source>
        <dbReference type="Pfam" id="PF05299"/>
    </source>
</evidence>
<dbReference type="Pfam" id="PF17899">
    <property type="entry name" value="Peptidase_M61_N"/>
    <property type="match status" value="1"/>
</dbReference>
<dbReference type="Gene3D" id="1.10.390.10">
    <property type="entry name" value="Neutral Protease Domain 2"/>
    <property type="match status" value="1"/>
</dbReference>
<feature type="domain" description="Peptidase M61 catalytic" evidence="1">
    <location>
        <begin position="173"/>
        <end position="289"/>
    </location>
</feature>
<feature type="non-terminal residue" evidence="3">
    <location>
        <position position="356"/>
    </location>
</feature>
<evidence type="ECO:0000313" key="3">
    <source>
        <dbReference type="EMBL" id="SVC01859.1"/>
    </source>
</evidence>
<dbReference type="EMBL" id="UINC01068896">
    <property type="protein sequence ID" value="SVC01859.1"/>
    <property type="molecule type" value="Genomic_DNA"/>
</dbReference>
<name>A0A382IRG1_9ZZZZ</name>
<dbReference type="Gene3D" id="2.60.40.3650">
    <property type="match status" value="1"/>
</dbReference>
<protein>
    <recommendedName>
        <fullName evidence="4">Peptidase M61 catalytic domain-containing protein</fullName>
    </recommendedName>
</protein>
<evidence type="ECO:0008006" key="4">
    <source>
        <dbReference type="Google" id="ProtNLM"/>
    </source>
</evidence>
<proteinExistence type="predicted"/>